<dbReference type="Gene3D" id="3.20.20.190">
    <property type="entry name" value="Phosphatidylinositol (PI) phosphodiesterase"/>
    <property type="match status" value="1"/>
</dbReference>
<gene>
    <name evidence="2" type="ORF">P154DRAFT_94892</name>
</gene>
<keyword evidence="1" id="KW-0732">Signal</keyword>
<dbReference type="GO" id="GO:0008081">
    <property type="term" value="F:phosphoric diester hydrolase activity"/>
    <property type="evidence" value="ECO:0007669"/>
    <property type="project" value="InterPro"/>
</dbReference>
<keyword evidence="3" id="KW-1185">Reference proteome</keyword>
<sequence length="378" mass="41994">MFTMYTRILFALALGTFATGRSANLPSASGRACNNSPLLCSKPYDTVTYLGAHDSPYLRDESTTFSSFGNQFFSTTVQLDAGVRMLQGQIHASSNKDTGQRELHLCHTSCDLFDAGSLKDWLLEVRKWMDSNPNEVITILLVNNGIKAKELEDVYSQADVARYGYVPPKIDTPPPPSNETETTWPTLDEMINRNERLVSFISPLVPDAQNAPYLLDQWTFMWENPYLVTNPSNFTCLPDRPEDLPLQEAKESGRLFMMNHFLYWQQAFGIQVPDIRFVNVTNAWEGPGSLGEHLMTCSGMVQRQPTFVLVDFFNVGPAIKAVDIFNKVDVPVGRKNVTSNVVPGGAGMFWGAARRSAEVSIWGVGFAVLAAVVLSMVL</sequence>
<reference evidence="2" key="1">
    <citation type="journal article" date="2020" name="Stud. Mycol.">
        <title>101 Dothideomycetes genomes: a test case for predicting lifestyles and emergence of pathogens.</title>
        <authorList>
            <person name="Haridas S."/>
            <person name="Albert R."/>
            <person name="Binder M."/>
            <person name="Bloem J."/>
            <person name="Labutti K."/>
            <person name="Salamov A."/>
            <person name="Andreopoulos B."/>
            <person name="Baker S."/>
            <person name="Barry K."/>
            <person name="Bills G."/>
            <person name="Bluhm B."/>
            <person name="Cannon C."/>
            <person name="Castanera R."/>
            <person name="Culley D."/>
            <person name="Daum C."/>
            <person name="Ezra D."/>
            <person name="Gonzalez J."/>
            <person name="Henrissat B."/>
            <person name="Kuo A."/>
            <person name="Liang C."/>
            <person name="Lipzen A."/>
            <person name="Lutzoni F."/>
            <person name="Magnuson J."/>
            <person name="Mondo S."/>
            <person name="Nolan M."/>
            <person name="Ohm R."/>
            <person name="Pangilinan J."/>
            <person name="Park H.-J."/>
            <person name="Ramirez L."/>
            <person name="Alfaro M."/>
            <person name="Sun H."/>
            <person name="Tritt A."/>
            <person name="Yoshinaga Y."/>
            <person name="Zwiers L.-H."/>
            <person name="Turgeon B."/>
            <person name="Goodwin S."/>
            <person name="Spatafora J."/>
            <person name="Crous P."/>
            <person name="Grigoriev I."/>
        </authorList>
    </citation>
    <scope>NUCLEOTIDE SEQUENCE</scope>
    <source>
        <strain evidence="2">CBS 123094</strain>
    </source>
</reference>
<dbReference type="AlphaFoldDB" id="A0A6A5WRG8"/>
<dbReference type="GO" id="GO:0006629">
    <property type="term" value="P:lipid metabolic process"/>
    <property type="evidence" value="ECO:0007669"/>
    <property type="project" value="InterPro"/>
</dbReference>
<dbReference type="PANTHER" id="PTHR13593:SF80">
    <property type="entry name" value="PLC-LIKE PHOSPHODIESTERASE"/>
    <property type="match status" value="1"/>
</dbReference>
<evidence type="ECO:0000256" key="1">
    <source>
        <dbReference type="SAM" id="SignalP"/>
    </source>
</evidence>
<protein>
    <recommendedName>
        <fullName evidence="4">PLC-like phosphodiesterase</fullName>
    </recommendedName>
</protein>
<dbReference type="InterPro" id="IPR051057">
    <property type="entry name" value="PI-PLC_domain"/>
</dbReference>
<dbReference type="EMBL" id="ML977572">
    <property type="protein sequence ID" value="KAF2003524.1"/>
    <property type="molecule type" value="Genomic_DNA"/>
</dbReference>
<dbReference type="Proteomes" id="UP000799779">
    <property type="component" value="Unassembled WGS sequence"/>
</dbReference>
<name>A0A6A5WRG8_9PLEO</name>
<evidence type="ECO:0008006" key="4">
    <source>
        <dbReference type="Google" id="ProtNLM"/>
    </source>
</evidence>
<feature type="signal peptide" evidence="1">
    <location>
        <begin position="1"/>
        <end position="23"/>
    </location>
</feature>
<proteinExistence type="predicted"/>
<organism evidence="2 3">
    <name type="scientific">Amniculicola lignicola CBS 123094</name>
    <dbReference type="NCBI Taxonomy" id="1392246"/>
    <lineage>
        <taxon>Eukaryota</taxon>
        <taxon>Fungi</taxon>
        <taxon>Dikarya</taxon>
        <taxon>Ascomycota</taxon>
        <taxon>Pezizomycotina</taxon>
        <taxon>Dothideomycetes</taxon>
        <taxon>Pleosporomycetidae</taxon>
        <taxon>Pleosporales</taxon>
        <taxon>Amniculicolaceae</taxon>
        <taxon>Amniculicola</taxon>
    </lineage>
</organism>
<evidence type="ECO:0000313" key="2">
    <source>
        <dbReference type="EMBL" id="KAF2003524.1"/>
    </source>
</evidence>
<dbReference type="Pfam" id="PF26146">
    <property type="entry name" value="PI-PLC_X"/>
    <property type="match status" value="1"/>
</dbReference>
<dbReference type="PANTHER" id="PTHR13593">
    <property type="match status" value="1"/>
</dbReference>
<dbReference type="SUPFAM" id="SSF51695">
    <property type="entry name" value="PLC-like phosphodiesterases"/>
    <property type="match status" value="1"/>
</dbReference>
<evidence type="ECO:0000313" key="3">
    <source>
        <dbReference type="Proteomes" id="UP000799779"/>
    </source>
</evidence>
<accession>A0A6A5WRG8</accession>
<dbReference type="InterPro" id="IPR017946">
    <property type="entry name" value="PLC-like_Pdiesterase_TIM-brl"/>
</dbReference>
<dbReference type="OrthoDB" id="7984201at2759"/>
<feature type="chain" id="PRO_5025577826" description="PLC-like phosphodiesterase" evidence="1">
    <location>
        <begin position="24"/>
        <end position="378"/>
    </location>
</feature>